<dbReference type="Gene3D" id="3.50.50.60">
    <property type="entry name" value="FAD/NAD(P)-binding domain"/>
    <property type="match status" value="1"/>
</dbReference>
<evidence type="ECO:0000313" key="2">
    <source>
        <dbReference type="EMBL" id="MFD1246737.1"/>
    </source>
</evidence>
<dbReference type="PANTHER" id="PTHR13847:SF281">
    <property type="entry name" value="FAD DEPENDENT OXIDOREDUCTASE DOMAIN-CONTAINING PROTEIN"/>
    <property type="match status" value="1"/>
</dbReference>
<keyword evidence="2" id="KW-0560">Oxidoreductase</keyword>
<dbReference type="Gene3D" id="3.30.9.10">
    <property type="entry name" value="D-Amino Acid Oxidase, subunit A, domain 2"/>
    <property type="match status" value="1"/>
</dbReference>
<dbReference type="PANTHER" id="PTHR13847">
    <property type="entry name" value="SARCOSINE DEHYDROGENASE-RELATED"/>
    <property type="match status" value="1"/>
</dbReference>
<gene>
    <name evidence="2" type="ORF">ACFQ3F_02945</name>
</gene>
<accession>A0ABW3VWD2</accession>
<feature type="domain" description="FAD dependent oxidoreductase" evidence="1">
    <location>
        <begin position="35"/>
        <end position="386"/>
    </location>
</feature>
<dbReference type="GO" id="GO:0016491">
    <property type="term" value="F:oxidoreductase activity"/>
    <property type="evidence" value="ECO:0007669"/>
    <property type="project" value="UniProtKB-KW"/>
</dbReference>
<sequence>MYETASTPLTYLPGSGWADKPTDLSPTLEGNQSCDVVVVGAGMGGMMAALRLAEHGKDVVLLEAEICGWGASGRNAGYVTQTLGSDPRILKRFYADRARALYRFAKQSVAFTESVIEDHKIDCDYVRTGNVATATSRRALRKIEKTITPNERVSVGDAEALGIPERFIGGMHIKVGGILNPGKYALGVRDVVRASAVRVFEHSPVTDLRDTGSGVIVATRGGRVHARQAVLANNGFMNQLGIAPRNLSTPAWVTAIETEPVSDEQLDAEGWTSRAPITTNHFVMQSFRTTARGTIVTTSRSLQTARHAQLGKLPRQWVVNDLVRGLHERFPGLTGLSAVRAWGGWIGLTPSNMANVGQLTPNVYYSMACNGHGLPQAPYLGTLLADHLAGEGMHDDLSAVWRETQRFLPGVVYPTTLRLGWTADRITDRLSGVLR</sequence>
<organism evidence="2 3">
    <name type="scientific">Nocardioides ginsengisoli</name>
    <dbReference type="NCBI Taxonomy" id="363868"/>
    <lineage>
        <taxon>Bacteria</taxon>
        <taxon>Bacillati</taxon>
        <taxon>Actinomycetota</taxon>
        <taxon>Actinomycetes</taxon>
        <taxon>Propionibacteriales</taxon>
        <taxon>Nocardioidaceae</taxon>
        <taxon>Nocardioides</taxon>
    </lineage>
</organism>
<dbReference type="EC" id="1.-.-.-" evidence="2"/>
<dbReference type="SUPFAM" id="SSF51905">
    <property type="entry name" value="FAD/NAD(P)-binding domain"/>
    <property type="match status" value="1"/>
</dbReference>
<name>A0ABW3VWD2_9ACTN</name>
<dbReference type="Pfam" id="PF01266">
    <property type="entry name" value="DAO"/>
    <property type="match status" value="1"/>
</dbReference>
<proteinExistence type="predicted"/>
<evidence type="ECO:0000313" key="3">
    <source>
        <dbReference type="Proteomes" id="UP001597229"/>
    </source>
</evidence>
<dbReference type="Proteomes" id="UP001597229">
    <property type="component" value="Unassembled WGS sequence"/>
</dbReference>
<comment type="caution">
    <text evidence="2">The sequence shown here is derived from an EMBL/GenBank/DDBJ whole genome shotgun (WGS) entry which is preliminary data.</text>
</comment>
<reference evidence="3" key="1">
    <citation type="journal article" date="2019" name="Int. J. Syst. Evol. Microbiol.">
        <title>The Global Catalogue of Microorganisms (GCM) 10K type strain sequencing project: providing services to taxonomists for standard genome sequencing and annotation.</title>
        <authorList>
            <consortium name="The Broad Institute Genomics Platform"/>
            <consortium name="The Broad Institute Genome Sequencing Center for Infectious Disease"/>
            <person name="Wu L."/>
            <person name="Ma J."/>
        </authorList>
    </citation>
    <scope>NUCLEOTIDE SEQUENCE [LARGE SCALE GENOMIC DNA]</scope>
    <source>
        <strain evidence="3">CCUG 52478</strain>
    </source>
</reference>
<dbReference type="InterPro" id="IPR036188">
    <property type="entry name" value="FAD/NAD-bd_sf"/>
</dbReference>
<dbReference type="EMBL" id="JBHTLX010000005">
    <property type="protein sequence ID" value="MFD1246737.1"/>
    <property type="molecule type" value="Genomic_DNA"/>
</dbReference>
<dbReference type="RefSeq" id="WP_367917785.1">
    <property type="nucleotide sequence ID" value="NZ_BAABAC010000005.1"/>
</dbReference>
<evidence type="ECO:0000259" key="1">
    <source>
        <dbReference type="Pfam" id="PF01266"/>
    </source>
</evidence>
<protein>
    <submittedName>
        <fullName evidence="2">NAD(P)/FAD-dependent oxidoreductase</fullName>
        <ecNumber evidence="2">1.-.-.-</ecNumber>
    </submittedName>
</protein>
<keyword evidence="3" id="KW-1185">Reference proteome</keyword>
<dbReference type="InterPro" id="IPR006076">
    <property type="entry name" value="FAD-dep_OxRdtase"/>
</dbReference>